<dbReference type="InterPro" id="IPR010982">
    <property type="entry name" value="Lambda_DNA-bd_dom_sf"/>
</dbReference>
<dbReference type="CDD" id="cd00093">
    <property type="entry name" value="HTH_XRE"/>
    <property type="match status" value="1"/>
</dbReference>
<dbReference type="InterPro" id="IPR050807">
    <property type="entry name" value="TransReg_Diox_bact_type"/>
</dbReference>
<proteinExistence type="predicted"/>
<dbReference type="Pfam" id="PF01381">
    <property type="entry name" value="HTH_3"/>
    <property type="match status" value="1"/>
</dbReference>
<feature type="domain" description="HTH cro/C1-type" evidence="2">
    <location>
        <begin position="22"/>
        <end position="77"/>
    </location>
</feature>
<dbReference type="PANTHER" id="PTHR46797:SF1">
    <property type="entry name" value="METHYLPHOSPHONATE SYNTHASE"/>
    <property type="match status" value="1"/>
</dbReference>
<dbReference type="PANTHER" id="PTHR46797">
    <property type="entry name" value="HTH-TYPE TRANSCRIPTIONAL REGULATOR"/>
    <property type="match status" value="1"/>
</dbReference>
<evidence type="ECO:0000313" key="4">
    <source>
        <dbReference type="Proteomes" id="UP000652430"/>
    </source>
</evidence>
<dbReference type="RefSeq" id="WP_010219640.1">
    <property type="nucleotide sequence ID" value="NZ_BNAQ01000010.1"/>
</dbReference>
<protein>
    <recommendedName>
        <fullName evidence="2">HTH cro/C1-type domain-containing protein</fullName>
    </recommendedName>
</protein>
<dbReference type="SUPFAM" id="SSF47413">
    <property type="entry name" value="lambda repressor-like DNA-binding domains"/>
    <property type="match status" value="1"/>
</dbReference>
<evidence type="ECO:0000313" key="3">
    <source>
        <dbReference type="EMBL" id="GHH25747.1"/>
    </source>
</evidence>
<accession>A0ABQ3M383</accession>
<evidence type="ECO:0000259" key="2">
    <source>
        <dbReference type="PROSITE" id="PS50943"/>
    </source>
</evidence>
<comment type="caution">
    <text evidence="3">The sequence shown here is derived from an EMBL/GenBank/DDBJ whole genome shotgun (WGS) entry which is preliminary data.</text>
</comment>
<gene>
    <name evidence="3" type="ORF">GCM10008023_39480</name>
</gene>
<evidence type="ECO:0000256" key="1">
    <source>
        <dbReference type="ARBA" id="ARBA00023125"/>
    </source>
</evidence>
<dbReference type="Gene3D" id="1.10.260.40">
    <property type="entry name" value="lambda repressor-like DNA-binding domains"/>
    <property type="match status" value="1"/>
</dbReference>
<dbReference type="EMBL" id="BNAQ01000010">
    <property type="protein sequence ID" value="GHH25747.1"/>
    <property type="molecule type" value="Genomic_DNA"/>
</dbReference>
<name>A0ABQ3M383_9SPHN</name>
<organism evidence="3 4">
    <name type="scientific">Sphingomonas glacialis</name>
    <dbReference type="NCBI Taxonomy" id="658225"/>
    <lineage>
        <taxon>Bacteria</taxon>
        <taxon>Pseudomonadati</taxon>
        <taxon>Pseudomonadota</taxon>
        <taxon>Alphaproteobacteria</taxon>
        <taxon>Sphingomonadales</taxon>
        <taxon>Sphingomonadaceae</taxon>
        <taxon>Sphingomonas</taxon>
    </lineage>
</organism>
<sequence>MSKSLHLEEIAQPAAVLFGARLRKRRKELGLTQAQLFEKTGIAPGYVSFIENGRANPTIDMMVKLAETVGLEIWDMLRPDAKQSAIQMGPIPDVAE</sequence>
<dbReference type="SMART" id="SM00530">
    <property type="entry name" value="HTH_XRE"/>
    <property type="match status" value="1"/>
</dbReference>
<reference evidence="4" key="1">
    <citation type="journal article" date="2019" name="Int. J. Syst. Evol. Microbiol.">
        <title>The Global Catalogue of Microorganisms (GCM) 10K type strain sequencing project: providing services to taxonomists for standard genome sequencing and annotation.</title>
        <authorList>
            <consortium name="The Broad Institute Genomics Platform"/>
            <consortium name="The Broad Institute Genome Sequencing Center for Infectious Disease"/>
            <person name="Wu L."/>
            <person name="Ma J."/>
        </authorList>
    </citation>
    <scope>NUCLEOTIDE SEQUENCE [LARGE SCALE GENOMIC DNA]</scope>
    <source>
        <strain evidence="4">CGMCC 1.8957</strain>
    </source>
</reference>
<keyword evidence="4" id="KW-1185">Reference proteome</keyword>
<dbReference type="InterPro" id="IPR001387">
    <property type="entry name" value="Cro/C1-type_HTH"/>
</dbReference>
<keyword evidence="1" id="KW-0238">DNA-binding</keyword>
<dbReference type="PROSITE" id="PS50943">
    <property type="entry name" value="HTH_CROC1"/>
    <property type="match status" value="1"/>
</dbReference>
<dbReference type="Proteomes" id="UP000652430">
    <property type="component" value="Unassembled WGS sequence"/>
</dbReference>